<evidence type="ECO:0000313" key="2">
    <source>
        <dbReference type="EMBL" id="KKN11004.1"/>
    </source>
</evidence>
<name>A0A0F9MZ73_9ZZZZ</name>
<dbReference type="AlphaFoldDB" id="A0A0F9MZ73"/>
<dbReference type="InterPro" id="IPR019734">
    <property type="entry name" value="TPR_rpt"/>
</dbReference>
<dbReference type="Pfam" id="PF20094">
    <property type="entry name" value="GWxTD_dom"/>
    <property type="match status" value="1"/>
</dbReference>
<dbReference type="NCBIfam" id="TIGR04514">
    <property type="entry name" value="GWxTD_dom"/>
    <property type="match status" value="1"/>
</dbReference>
<dbReference type="InterPro" id="IPR030959">
    <property type="entry name" value="GWxTD_dom"/>
</dbReference>
<accession>A0A0F9MZ73</accession>
<organism evidence="2">
    <name type="scientific">marine sediment metagenome</name>
    <dbReference type="NCBI Taxonomy" id="412755"/>
    <lineage>
        <taxon>unclassified sequences</taxon>
        <taxon>metagenomes</taxon>
        <taxon>ecological metagenomes</taxon>
    </lineage>
</organism>
<dbReference type="PROSITE" id="PS50005">
    <property type="entry name" value="TPR"/>
    <property type="match status" value="2"/>
</dbReference>
<evidence type="ECO:0000259" key="1">
    <source>
        <dbReference type="Pfam" id="PF20094"/>
    </source>
</evidence>
<comment type="caution">
    <text evidence="2">The sequence shown here is derived from an EMBL/GenBank/DDBJ whole genome shotgun (WGS) entry which is preliminary data.</text>
</comment>
<dbReference type="SMART" id="SM00028">
    <property type="entry name" value="TPR"/>
    <property type="match status" value="3"/>
</dbReference>
<dbReference type="EMBL" id="LAZR01004184">
    <property type="protein sequence ID" value="KKN11004.1"/>
    <property type="molecule type" value="Genomic_DNA"/>
</dbReference>
<sequence length="693" mass="80540">MRVKRPLTIIIFLLLSSLLFSAQKIKEKDLSQRYREWLKLTRYIILSQEKEVFMQLRTDRDRDIFIETFWKQRDPTSGTPQNEYKDEHIKRFFYANEYFRRGTPREGWMTDMGRIHIILGPPTSTERFEGTQGIYPCQVWYYYGDKTKGLPTYFAIVFFQREGFGEFKLYDQISDGPLSLIIEKEGLDYSNFQKQYEKIRELAPTLANVSISMIPGQYPYNYRPSPQNTIILAAIIESPKKDISPSYATHFLNYKGVVSTEYLTNYVESETQIALNKDPILGLNFLHFSIVPTSVSVDYFEPRDQYYCNFKLSVSVRKEESIIFQYSKDFPFYFSPDKVDNVRGNGISIQDSFPIIAGKYKLNILLQNSVGKEFSVFEKEILISEESKAPKIIGPVLGYKFQSYSTPFHVPFKTAEKKLFVDPKNTFSSTDDVAFFINLTNVTENLWNEGKVNVLIEGFRKQNPFQKSFSLGLKNHPYYRILNVTHSFSANELSPDYYKMKLTLINEEGEILDEKSANFTVSPVETIPHPVILAKGFPLANSFLYFYSLAYQYDRVKEYEKADVSYNKALVLKPDYGDGLVEYANFLIKVKKFAKGLELIESVKDDESLKFDYYLIKGRAYTALEKYSEAIDNLLEGNKIYDSDTRLLNSLGFCYYKTRQKAKSLEVLKASLRLNPEQEKIKKLIGEIEKSID</sequence>
<reference evidence="2" key="1">
    <citation type="journal article" date="2015" name="Nature">
        <title>Complex archaea that bridge the gap between prokaryotes and eukaryotes.</title>
        <authorList>
            <person name="Spang A."/>
            <person name="Saw J.H."/>
            <person name="Jorgensen S.L."/>
            <person name="Zaremba-Niedzwiedzka K."/>
            <person name="Martijn J."/>
            <person name="Lind A.E."/>
            <person name="van Eijk R."/>
            <person name="Schleper C."/>
            <person name="Guy L."/>
            <person name="Ettema T.J."/>
        </authorList>
    </citation>
    <scope>NUCLEOTIDE SEQUENCE</scope>
</reference>
<proteinExistence type="predicted"/>
<dbReference type="Gene3D" id="1.25.40.10">
    <property type="entry name" value="Tetratricopeptide repeat domain"/>
    <property type="match status" value="1"/>
</dbReference>
<protein>
    <recommendedName>
        <fullName evidence="1">GWxTD domain-containing protein</fullName>
    </recommendedName>
</protein>
<dbReference type="InterPro" id="IPR011990">
    <property type="entry name" value="TPR-like_helical_dom_sf"/>
</dbReference>
<gene>
    <name evidence="2" type="ORF">LCGC14_1030920</name>
</gene>
<feature type="domain" description="GWxTD" evidence="1">
    <location>
        <begin position="35"/>
        <end position="147"/>
    </location>
</feature>
<dbReference type="SUPFAM" id="SSF48452">
    <property type="entry name" value="TPR-like"/>
    <property type="match status" value="1"/>
</dbReference>